<dbReference type="AlphaFoldDB" id="A0A835UAW3"/>
<comment type="caution">
    <text evidence="2">The sequence shown here is derived from an EMBL/GenBank/DDBJ whole genome shotgun (WGS) entry which is preliminary data.</text>
</comment>
<organism evidence="2 3">
    <name type="scientific">Vanilla planifolia</name>
    <name type="common">Vanilla</name>
    <dbReference type="NCBI Taxonomy" id="51239"/>
    <lineage>
        <taxon>Eukaryota</taxon>
        <taxon>Viridiplantae</taxon>
        <taxon>Streptophyta</taxon>
        <taxon>Embryophyta</taxon>
        <taxon>Tracheophyta</taxon>
        <taxon>Spermatophyta</taxon>
        <taxon>Magnoliopsida</taxon>
        <taxon>Liliopsida</taxon>
        <taxon>Asparagales</taxon>
        <taxon>Orchidaceae</taxon>
        <taxon>Vanilloideae</taxon>
        <taxon>Vanilleae</taxon>
        <taxon>Vanilla</taxon>
    </lineage>
</organism>
<reference evidence="2 3" key="1">
    <citation type="journal article" date="2020" name="Nat. Food">
        <title>A phased Vanilla planifolia genome enables genetic improvement of flavour and production.</title>
        <authorList>
            <person name="Hasing T."/>
            <person name="Tang H."/>
            <person name="Brym M."/>
            <person name="Khazi F."/>
            <person name="Huang T."/>
            <person name="Chambers A.H."/>
        </authorList>
    </citation>
    <scope>NUCLEOTIDE SEQUENCE [LARGE SCALE GENOMIC DNA]</scope>
    <source>
        <tissue evidence="2">Leaf</tissue>
    </source>
</reference>
<proteinExistence type="predicted"/>
<evidence type="ECO:0000313" key="2">
    <source>
        <dbReference type="EMBL" id="KAG0456174.1"/>
    </source>
</evidence>
<evidence type="ECO:0000259" key="1">
    <source>
        <dbReference type="Pfam" id="PF05699"/>
    </source>
</evidence>
<dbReference type="OrthoDB" id="1301613at2759"/>
<protein>
    <recommendedName>
        <fullName evidence="1">HAT C-terminal dimerisation domain-containing protein</fullName>
    </recommendedName>
</protein>
<dbReference type="GO" id="GO:0046983">
    <property type="term" value="F:protein dimerization activity"/>
    <property type="evidence" value="ECO:0007669"/>
    <property type="project" value="InterPro"/>
</dbReference>
<accession>A0A835UAW3</accession>
<dbReference type="EMBL" id="JADCNM010000013">
    <property type="protein sequence ID" value="KAG0456174.1"/>
    <property type="molecule type" value="Genomic_DNA"/>
</dbReference>
<dbReference type="Pfam" id="PF05699">
    <property type="entry name" value="Dimer_Tnp_hAT"/>
    <property type="match status" value="1"/>
</dbReference>
<feature type="domain" description="HAT C-terminal dimerisation" evidence="1">
    <location>
        <begin position="2"/>
        <end position="27"/>
    </location>
</feature>
<gene>
    <name evidence="2" type="ORF">HPP92_023962</name>
</gene>
<dbReference type="InterPro" id="IPR008906">
    <property type="entry name" value="HATC_C_dom"/>
</dbReference>
<dbReference type="Proteomes" id="UP000639772">
    <property type="component" value="Chromosome 13"/>
</dbReference>
<name>A0A835UAW3_VANPL</name>
<sequence>MMARDMLTIPISTVAPEASFNIRKKMLHVGQISPNQDDPSFGLSFRLDIPNFLIVVLVMKKTTMMIATLKNFLSFPQLLLQQLHSSVLLVLKICEVEEP</sequence>
<evidence type="ECO:0000313" key="3">
    <source>
        <dbReference type="Proteomes" id="UP000639772"/>
    </source>
</evidence>